<dbReference type="Pfam" id="PF02653">
    <property type="entry name" value="BPD_transp_2"/>
    <property type="match status" value="1"/>
</dbReference>
<feature type="transmembrane region" description="Helical" evidence="6">
    <location>
        <begin position="336"/>
        <end position="357"/>
    </location>
</feature>
<keyword evidence="3 6" id="KW-0812">Transmembrane</keyword>
<dbReference type="GO" id="GO:0005886">
    <property type="term" value="C:plasma membrane"/>
    <property type="evidence" value="ECO:0007669"/>
    <property type="project" value="UniProtKB-SubCell"/>
</dbReference>
<feature type="transmembrane region" description="Helical" evidence="6">
    <location>
        <begin position="264"/>
        <end position="287"/>
    </location>
</feature>
<dbReference type="PANTHER" id="PTHR43370:SF1">
    <property type="entry name" value="GUANOSINE ABC TRANSPORTER PERMEASE PROTEIN NUPQ"/>
    <property type="match status" value="1"/>
</dbReference>
<feature type="transmembrane region" description="Helical" evidence="6">
    <location>
        <begin position="377"/>
        <end position="396"/>
    </location>
</feature>
<feature type="transmembrane region" description="Helical" evidence="6">
    <location>
        <begin position="129"/>
        <end position="147"/>
    </location>
</feature>
<dbReference type="PANTHER" id="PTHR43370">
    <property type="entry name" value="SUGAR ABC TRANSPORTER INTEGRAL MEMBRANE PROTEIN-RELATED"/>
    <property type="match status" value="1"/>
</dbReference>
<evidence type="ECO:0000256" key="3">
    <source>
        <dbReference type="ARBA" id="ARBA00022692"/>
    </source>
</evidence>
<keyword evidence="4 6" id="KW-1133">Transmembrane helix</keyword>
<proteinExistence type="predicted"/>
<organism evidence="7 8">
    <name type="scientific">Actinomadura craniellae</name>
    <dbReference type="NCBI Taxonomy" id="2231787"/>
    <lineage>
        <taxon>Bacteria</taxon>
        <taxon>Bacillati</taxon>
        <taxon>Actinomycetota</taxon>
        <taxon>Actinomycetes</taxon>
        <taxon>Streptosporangiales</taxon>
        <taxon>Thermomonosporaceae</taxon>
        <taxon>Actinomadura</taxon>
    </lineage>
</organism>
<feature type="transmembrane region" description="Helical" evidence="6">
    <location>
        <begin position="70"/>
        <end position="91"/>
    </location>
</feature>
<keyword evidence="8" id="KW-1185">Reference proteome</keyword>
<feature type="transmembrane region" description="Helical" evidence="6">
    <location>
        <begin position="45"/>
        <end position="63"/>
    </location>
</feature>
<keyword evidence="2" id="KW-1003">Cell membrane</keyword>
<protein>
    <submittedName>
        <fullName evidence="7">ABC transporter permease</fullName>
    </submittedName>
</protein>
<feature type="transmembrane region" description="Helical" evidence="6">
    <location>
        <begin position="97"/>
        <end position="122"/>
    </location>
</feature>
<comment type="caution">
    <text evidence="7">The sequence shown here is derived from an EMBL/GenBank/DDBJ whole genome shotgun (WGS) entry which is preliminary data.</text>
</comment>
<dbReference type="Proteomes" id="UP000251891">
    <property type="component" value="Unassembled WGS sequence"/>
</dbReference>
<dbReference type="OrthoDB" id="9792579at2"/>
<dbReference type="InterPro" id="IPR001851">
    <property type="entry name" value="ABC_transp_permease"/>
</dbReference>
<evidence type="ECO:0000313" key="7">
    <source>
        <dbReference type="EMBL" id="RAY15059.1"/>
    </source>
</evidence>
<dbReference type="RefSeq" id="WP_111865334.1">
    <property type="nucleotide sequence ID" value="NZ_QLYX01000004.1"/>
</dbReference>
<dbReference type="AlphaFoldDB" id="A0A365H7P2"/>
<evidence type="ECO:0000256" key="2">
    <source>
        <dbReference type="ARBA" id="ARBA00022475"/>
    </source>
</evidence>
<evidence type="ECO:0000256" key="6">
    <source>
        <dbReference type="SAM" id="Phobius"/>
    </source>
</evidence>
<sequence length="441" mass="45950">MTAVSTVRRRLRLPYILMGAAGLLVLLSLVRTLTGADDVTSSGTVGAALRLAVPIFLAGLGGLWAERAGVVNIGLEGMMILGTWTGAWAGYQWGPWIGVLVGILGGALGGLVHAVATVTFGVDHIVSGVAINILGLGLTQFLSGLLFTTEAAKALGGGERQSPPVELINTLTLPVLSGGELFGWKSPDALGALERHHWFLVSDVAGILRGLTAGMSVLTLVAILLVPLTYLVLWRTPFGLRIRSCGEDPYAAESLGVNVIRMKYAAVVMSGAFAGLGGAFLVTAHATVYQDGLTGGRGYIGLAAMIFGNWRPVGLGTGSLLFGYTDAMNVRGGGDSVHALLLFVAILLVGVAVWQLVRSTRAPVVPGELAGTARRNARLSAAVALVAAAGLLVWFFRTDAVPGELVSFTPHLTTLLVLALASQRLRMPAADGEIYRRGEAR</sequence>
<accession>A0A365H7P2</accession>
<evidence type="ECO:0000256" key="1">
    <source>
        <dbReference type="ARBA" id="ARBA00004651"/>
    </source>
</evidence>
<dbReference type="GO" id="GO:0022857">
    <property type="term" value="F:transmembrane transporter activity"/>
    <property type="evidence" value="ECO:0007669"/>
    <property type="project" value="InterPro"/>
</dbReference>
<feature type="transmembrane region" description="Helical" evidence="6">
    <location>
        <begin position="207"/>
        <end position="233"/>
    </location>
</feature>
<evidence type="ECO:0000256" key="4">
    <source>
        <dbReference type="ARBA" id="ARBA00022989"/>
    </source>
</evidence>
<name>A0A365H7P2_9ACTN</name>
<comment type="subcellular location">
    <subcellularLocation>
        <location evidence="1">Cell membrane</location>
        <topology evidence="1">Multi-pass membrane protein</topology>
    </subcellularLocation>
</comment>
<keyword evidence="5 6" id="KW-0472">Membrane</keyword>
<dbReference type="EMBL" id="QLYX01000004">
    <property type="protein sequence ID" value="RAY15059.1"/>
    <property type="molecule type" value="Genomic_DNA"/>
</dbReference>
<dbReference type="CDD" id="cd06580">
    <property type="entry name" value="TM_PBP1_transp_TpRbsC_like"/>
    <property type="match status" value="1"/>
</dbReference>
<reference evidence="7 8" key="1">
    <citation type="submission" date="2018-06" db="EMBL/GenBank/DDBJ databases">
        <title>Actinomadura craniellae sp. nov. isolated from marine sponge Craniella sp.</title>
        <authorList>
            <person name="Li L."/>
            <person name="Xu Q.H."/>
            <person name="Lin H.W."/>
            <person name="Lu Y.H."/>
        </authorList>
    </citation>
    <scope>NUCLEOTIDE SEQUENCE [LARGE SCALE GENOMIC DNA]</scope>
    <source>
        <strain evidence="7 8">LHW63021</strain>
    </source>
</reference>
<evidence type="ECO:0000313" key="8">
    <source>
        <dbReference type="Proteomes" id="UP000251891"/>
    </source>
</evidence>
<evidence type="ECO:0000256" key="5">
    <source>
        <dbReference type="ARBA" id="ARBA00023136"/>
    </source>
</evidence>
<gene>
    <name evidence="7" type="ORF">DPM19_09965</name>
</gene>